<dbReference type="EMBL" id="FOUY01000012">
    <property type="protein sequence ID" value="SFN30836.1"/>
    <property type="molecule type" value="Genomic_DNA"/>
</dbReference>
<evidence type="ECO:0000313" key="6">
    <source>
        <dbReference type="EMBL" id="SFN30836.1"/>
    </source>
</evidence>
<keyword evidence="7" id="KW-1185">Reference proteome</keyword>
<dbReference type="AlphaFoldDB" id="A0A1I4XYL4"/>
<dbReference type="InterPro" id="IPR001647">
    <property type="entry name" value="HTH_TetR"/>
</dbReference>
<proteinExistence type="predicted"/>
<dbReference type="RefSeq" id="WP_093342530.1">
    <property type="nucleotide sequence ID" value="NZ_FOUY01000012.1"/>
</dbReference>
<dbReference type="InterPro" id="IPR009057">
    <property type="entry name" value="Homeodomain-like_sf"/>
</dbReference>
<dbReference type="GO" id="GO:0003700">
    <property type="term" value="F:DNA-binding transcription factor activity"/>
    <property type="evidence" value="ECO:0007669"/>
    <property type="project" value="TreeGrafter"/>
</dbReference>
<feature type="DNA-binding region" description="H-T-H motif" evidence="4">
    <location>
        <begin position="32"/>
        <end position="51"/>
    </location>
</feature>
<dbReference type="PANTHER" id="PTHR30055">
    <property type="entry name" value="HTH-TYPE TRANSCRIPTIONAL REGULATOR RUTR"/>
    <property type="match status" value="1"/>
</dbReference>
<dbReference type="PRINTS" id="PR00455">
    <property type="entry name" value="HTHTETR"/>
</dbReference>
<keyword evidence="3" id="KW-0804">Transcription</keyword>
<evidence type="ECO:0000256" key="2">
    <source>
        <dbReference type="ARBA" id="ARBA00023125"/>
    </source>
</evidence>
<dbReference type="Proteomes" id="UP000199614">
    <property type="component" value="Unassembled WGS sequence"/>
</dbReference>
<dbReference type="PANTHER" id="PTHR30055:SF234">
    <property type="entry name" value="HTH-TYPE TRANSCRIPTIONAL REGULATOR BETI"/>
    <property type="match status" value="1"/>
</dbReference>
<dbReference type="STRING" id="260086.SAMN05216207_101267"/>
<dbReference type="OrthoDB" id="9795011at2"/>
<keyword evidence="2 4" id="KW-0238">DNA-binding</keyword>
<gene>
    <name evidence="6" type="ORF">SAMN05216207_101267</name>
</gene>
<dbReference type="Gene3D" id="1.10.357.10">
    <property type="entry name" value="Tetracycline Repressor, domain 2"/>
    <property type="match status" value="1"/>
</dbReference>
<dbReference type="GO" id="GO:0000976">
    <property type="term" value="F:transcription cis-regulatory region binding"/>
    <property type="evidence" value="ECO:0007669"/>
    <property type="project" value="TreeGrafter"/>
</dbReference>
<name>A0A1I4XYL4_PSUAM</name>
<evidence type="ECO:0000256" key="1">
    <source>
        <dbReference type="ARBA" id="ARBA00023015"/>
    </source>
</evidence>
<organism evidence="6 7">
    <name type="scientific">Pseudonocardia ammonioxydans</name>
    <dbReference type="NCBI Taxonomy" id="260086"/>
    <lineage>
        <taxon>Bacteria</taxon>
        <taxon>Bacillati</taxon>
        <taxon>Actinomycetota</taxon>
        <taxon>Actinomycetes</taxon>
        <taxon>Pseudonocardiales</taxon>
        <taxon>Pseudonocardiaceae</taxon>
        <taxon>Pseudonocardia</taxon>
    </lineage>
</organism>
<dbReference type="InterPro" id="IPR036271">
    <property type="entry name" value="Tet_transcr_reg_TetR-rel_C_sf"/>
</dbReference>
<dbReference type="SUPFAM" id="SSF48498">
    <property type="entry name" value="Tetracyclin repressor-like, C-terminal domain"/>
    <property type="match status" value="1"/>
</dbReference>
<accession>A0A1I4XYL4</accession>
<dbReference type="InterPro" id="IPR050109">
    <property type="entry name" value="HTH-type_TetR-like_transc_reg"/>
</dbReference>
<evidence type="ECO:0000259" key="5">
    <source>
        <dbReference type="PROSITE" id="PS50977"/>
    </source>
</evidence>
<dbReference type="PROSITE" id="PS50977">
    <property type="entry name" value="HTH_TETR_2"/>
    <property type="match status" value="1"/>
</dbReference>
<dbReference type="InterPro" id="IPR049445">
    <property type="entry name" value="TetR_SbtR-like_C"/>
</dbReference>
<dbReference type="Pfam" id="PF00440">
    <property type="entry name" value="TetR_N"/>
    <property type="match status" value="1"/>
</dbReference>
<reference evidence="6 7" key="1">
    <citation type="submission" date="2016-10" db="EMBL/GenBank/DDBJ databases">
        <authorList>
            <person name="de Groot N.N."/>
        </authorList>
    </citation>
    <scope>NUCLEOTIDE SEQUENCE [LARGE SCALE GENOMIC DNA]</scope>
    <source>
        <strain evidence="6 7">CGMCC 4.1877</strain>
    </source>
</reference>
<keyword evidence="1" id="KW-0805">Transcription regulation</keyword>
<dbReference type="Pfam" id="PF21597">
    <property type="entry name" value="TetR_C_43"/>
    <property type="match status" value="1"/>
</dbReference>
<evidence type="ECO:0000313" key="7">
    <source>
        <dbReference type="Proteomes" id="UP000199614"/>
    </source>
</evidence>
<protein>
    <submittedName>
        <fullName evidence="6">Transcriptional regulator, TetR family</fullName>
    </submittedName>
</protein>
<dbReference type="SUPFAM" id="SSF46689">
    <property type="entry name" value="Homeodomain-like"/>
    <property type="match status" value="1"/>
</dbReference>
<sequence length="188" mass="20096">MTRPLRADALRNRERLVAAATELFTGSGVDVPLDRVAKRAGVSIGTLYNHFPNRGALIDAVLPDRVGELDRLAAHACAAGDPWSGFTTFLYGMFEMQAADRAINDAILQGRPPGPTAVPAECGRGGGVVEQVLGRARDAGVLRADFGPSDLGMLVRSMAQVIAWSEGDDEVWRRHLGFVLTGVWAGRS</sequence>
<evidence type="ECO:0000256" key="3">
    <source>
        <dbReference type="ARBA" id="ARBA00023163"/>
    </source>
</evidence>
<feature type="domain" description="HTH tetR-type" evidence="5">
    <location>
        <begin position="10"/>
        <end position="69"/>
    </location>
</feature>
<evidence type="ECO:0000256" key="4">
    <source>
        <dbReference type="PROSITE-ProRule" id="PRU00335"/>
    </source>
</evidence>